<accession>A4S5S5</accession>
<feature type="transmembrane region" description="Helical" evidence="1">
    <location>
        <begin position="79"/>
        <end position="98"/>
    </location>
</feature>
<name>A4S5S5_OSTLU</name>
<protein>
    <submittedName>
        <fullName evidence="2">Uncharacterized protein</fullName>
    </submittedName>
</protein>
<organism evidence="2 3">
    <name type="scientific">Ostreococcus lucimarinus (strain CCE9901)</name>
    <dbReference type="NCBI Taxonomy" id="436017"/>
    <lineage>
        <taxon>Eukaryota</taxon>
        <taxon>Viridiplantae</taxon>
        <taxon>Chlorophyta</taxon>
        <taxon>Mamiellophyceae</taxon>
        <taxon>Mamiellales</taxon>
        <taxon>Bathycoccaceae</taxon>
        <taxon>Ostreococcus</taxon>
    </lineage>
</organism>
<dbReference type="Gramene" id="ABO99115">
    <property type="protein sequence ID" value="ABO99115"/>
    <property type="gene ID" value="OSTLU_17627"/>
</dbReference>
<keyword evidence="1" id="KW-1133">Transmembrane helix</keyword>
<dbReference type="AlphaFoldDB" id="A4S5S5"/>
<evidence type="ECO:0000313" key="3">
    <source>
        <dbReference type="Proteomes" id="UP000001568"/>
    </source>
</evidence>
<evidence type="ECO:0000313" key="2">
    <source>
        <dbReference type="EMBL" id="ABO99115.1"/>
    </source>
</evidence>
<dbReference type="EMBL" id="CP000592">
    <property type="protein sequence ID" value="ABO99115.1"/>
    <property type="molecule type" value="Genomic_DNA"/>
</dbReference>
<sequence>MFGRASDSARTVADAVTRAPSASASDGVAAAWTRARETATKALGGTTTPTTLGGARATTERAARATSARSTTMMPKIGLRGYFIAGAVTGCAVAYALGPERCKRAARRCVDKCEDAMKRAMAIVADAFERVFSDDVRAAMEDAISRCRDAIGGVGPKLAPMLKSSTENLHALLETSVERTTAYTGKMTAFVGDFSEKYVAVAASAIKARAIDGYAVARVGFRDVVDKSFVGFDAARRRAREFLATVVDAIKPSKSR</sequence>
<dbReference type="GeneID" id="5004921"/>
<evidence type="ECO:0000256" key="1">
    <source>
        <dbReference type="SAM" id="Phobius"/>
    </source>
</evidence>
<dbReference type="Proteomes" id="UP000001568">
    <property type="component" value="Chromosome 12"/>
</dbReference>
<dbReference type="RefSeq" id="XP_001420822.1">
    <property type="nucleotide sequence ID" value="XM_001420785.1"/>
</dbReference>
<keyword evidence="3" id="KW-1185">Reference proteome</keyword>
<dbReference type="OrthoDB" id="10607973at2759"/>
<keyword evidence="1" id="KW-0812">Transmembrane</keyword>
<gene>
    <name evidence="2" type="ORF">OSTLU_17627</name>
</gene>
<proteinExistence type="predicted"/>
<keyword evidence="1" id="KW-0472">Membrane</keyword>
<reference evidence="2 3" key="1">
    <citation type="journal article" date="2007" name="Proc. Natl. Acad. Sci. U.S.A.">
        <title>The tiny eukaryote Ostreococcus provides genomic insights into the paradox of plankton speciation.</title>
        <authorList>
            <person name="Palenik B."/>
            <person name="Grimwood J."/>
            <person name="Aerts A."/>
            <person name="Rouze P."/>
            <person name="Salamov A."/>
            <person name="Putnam N."/>
            <person name="Dupont C."/>
            <person name="Jorgensen R."/>
            <person name="Derelle E."/>
            <person name="Rombauts S."/>
            <person name="Zhou K."/>
            <person name="Otillar R."/>
            <person name="Merchant S.S."/>
            <person name="Podell S."/>
            <person name="Gaasterland T."/>
            <person name="Napoli C."/>
            <person name="Gendler K."/>
            <person name="Manuell A."/>
            <person name="Tai V."/>
            <person name="Vallon O."/>
            <person name="Piganeau G."/>
            <person name="Jancek S."/>
            <person name="Heijde M."/>
            <person name="Jabbari K."/>
            <person name="Bowler C."/>
            <person name="Lohr M."/>
            <person name="Robbens S."/>
            <person name="Werner G."/>
            <person name="Dubchak I."/>
            <person name="Pazour G.J."/>
            <person name="Ren Q."/>
            <person name="Paulsen I."/>
            <person name="Delwiche C."/>
            <person name="Schmutz J."/>
            <person name="Rokhsar D."/>
            <person name="Van de Peer Y."/>
            <person name="Moreau H."/>
            <person name="Grigoriev I.V."/>
        </authorList>
    </citation>
    <scope>NUCLEOTIDE SEQUENCE [LARGE SCALE GENOMIC DNA]</scope>
    <source>
        <strain evidence="2 3">CCE9901</strain>
    </source>
</reference>
<dbReference type="HOGENOM" id="CLU_1087377_0_0_1"/>
<dbReference type="KEGG" id="olu:OSTLU_17627"/>